<dbReference type="OrthoDB" id="6435999at2759"/>
<reference evidence="2" key="2">
    <citation type="submission" date="2025-09" db="UniProtKB">
        <authorList>
            <consortium name="Ensembl"/>
        </authorList>
    </citation>
    <scope>IDENTIFICATION</scope>
</reference>
<evidence type="ECO:0000313" key="2">
    <source>
        <dbReference type="Ensembl" id="ENSSVLP00005027402.1"/>
    </source>
</evidence>
<dbReference type="GO" id="GO:0005813">
    <property type="term" value="C:centrosome"/>
    <property type="evidence" value="ECO:0007669"/>
    <property type="project" value="Ensembl"/>
</dbReference>
<dbReference type="PANTHER" id="PTHR14352">
    <property type="entry name" value="HAUS AUGMIN-LIKE COMPLEX SUBUNIT 7"/>
    <property type="match status" value="1"/>
</dbReference>
<dbReference type="Ensembl" id="ENSSVLT00005030456.1">
    <property type="protein sequence ID" value="ENSSVLP00005027402.1"/>
    <property type="gene ID" value="ENSSVLG00005021619.1"/>
</dbReference>
<sequence length="381" mass="41798">VGGALFRARNMARQDAGVGGGSGDDYCEDNGDDSVFKAAVEVFGKLKDLNCPFLEGLYIAEPKTIKELLCSPSKYRLEILEWLCTRICPSLQDKFNSLKGASVELKIQEMVKLGHELMLCAPDDQELVQGCACAQKQLHFMAQLLDAVQSLNVGCSTCSSLKEHLEDTTEKNEALLGELFTSSHLRTLMNPKCEPWPLDLQPLLDKQSDSWTRAGPSAQSEEEKVAQLARQLQESAAKLQALRVECFAQQKPGAAAGGTDASTLDQKLRLVVSDFHQLILAFLQVYDDELGECCQRPRPHLHPSGPIIQAVYHTLTSCSQLLKAVVEVTNTSAKAVDTVKKQQSEQISWGSSSSVMSLATKMDELTQKYKVFNDSLQKGTG</sequence>
<dbReference type="GO" id="GO:0051011">
    <property type="term" value="F:microtubule minus-end binding"/>
    <property type="evidence" value="ECO:0007669"/>
    <property type="project" value="TreeGrafter"/>
</dbReference>
<dbReference type="PANTHER" id="PTHR14352:SF2">
    <property type="entry name" value="HAUS AUGMIN-LIKE COMPLEX SUBUNIT 7"/>
    <property type="match status" value="1"/>
</dbReference>
<dbReference type="GO" id="GO:0070652">
    <property type="term" value="C:HAUS complex"/>
    <property type="evidence" value="ECO:0007669"/>
    <property type="project" value="Ensembl"/>
</dbReference>
<organism evidence="2 3">
    <name type="scientific">Sciurus vulgaris</name>
    <name type="common">Eurasian red squirrel</name>
    <dbReference type="NCBI Taxonomy" id="55149"/>
    <lineage>
        <taxon>Eukaryota</taxon>
        <taxon>Metazoa</taxon>
        <taxon>Chordata</taxon>
        <taxon>Craniata</taxon>
        <taxon>Vertebrata</taxon>
        <taxon>Euteleostomi</taxon>
        <taxon>Mammalia</taxon>
        <taxon>Eutheria</taxon>
        <taxon>Euarchontoglires</taxon>
        <taxon>Glires</taxon>
        <taxon>Rodentia</taxon>
        <taxon>Sciuromorpha</taxon>
        <taxon>Sciuridae</taxon>
        <taxon>Sciurinae</taxon>
        <taxon>Sciurini</taxon>
        <taxon>Sciurus</taxon>
    </lineage>
</organism>
<dbReference type="GO" id="GO:0036064">
    <property type="term" value="C:ciliary basal body"/>
    <property type="evidence" value="ECO:0007669"/>
    <property type="project" value="Ensembl"/>
</dbReference>
<dbReference type="GeneTree" id="ENSGT00390000003937"/>
<evidence type="ECO:0000256" key="1">
    <source>
        <dbReference type="SAM" id="Coils"/>
    </source>
</evidence>
<protein>
    <submittedName>
        <fullName evidence="2">HAUS augmin like complex subunit 7</fullName>
    </submittedName>
</protein>
<dbReference type="GO" id="GO:0007098">
    <property type="term" value="P:centrosome cycle"/>
    <property type="evidence" value="ECO:0007669"/>
    <property type="project" value="Ensembl"/>
</dbReference>
<dbReference type="AlphaFoldDB" id="A0A8D2DNN7"/>
<name>A0A8D2DNN7_SCIVU</name>
<dbReference type="GO" id="GO:0005886">
    <property type="term" value="C:plasma membrane"/>
    <property type="evidence" value="ECO:0007669"/>
    <property type="project" value="Ensembl"/>
</dbReference>
<gene>
    <name evidence="2" type="primary">HAUS7</name>
</gene>
<reference evidence="2" key="1">
    <citation type="submission" date="2025-08" db="UniProtKB">
        <authorList>
            <consortium name="Ensembl"/>
        </authorList>
    </citation>
    <scope>IDENTIFICATION</scope>
</reference>
<proteinExistence type="predicted"/>
<dbReference type="InterPro" id="IPR029711">
    <property type="entry name" value="Haus7-like"/>
</dbReference>
<dbReference type="GO" id="GO:0031996">
    <property type="term" value="F:thioesterase binding"/>
    <property type="evidence" value="ECO:0007669"/>
    <property type="project" value="Ensembl"/>
</dbReference>
<evidence type="ECO:0000313" key="3">
    <source>
        <dbReference type="Proteomes" id="UP000694564"/>
    </source>
</evidence>
<dbReference type="GO" id="GO:0051225">
    <property type="term" value="P:spindle assembly"/>
    <property type="evidence" value="ECO:0007669"/>
    <property type="project" value="Ensembl"/>
</dbReference>
<dbReference type="GO" id="GO:1990498">
    <property type="term" value="C:mitotic spindle microtubule"/>
    <property type="evidence" value="ECO:0007669"/>
    <property type="project" value="Ensembl"/>
</dbReference>
<keyword evidence="3" id="KW-1185">Reference proteome</keyword>
<keyword evidence="1" id="KW-0175">Coiled coil</keyword>
<dbReference type="GO" id="GO:0005730">
    <property type="term" value="C:nucleolus"/>
    <property type="evidence" value="ECO:0007669"/>
    <property type="project" value="Ensembl"/>
</dbReference>
<accession>A0A8D2DNN7</accession>
<feature type="coiled-coil region" evidence="1">
    <location>
        <begin position="218"/>
        <end position="245"/>
    </location>
</feature>
<dbReference type="Proteomes" id="UP000694564">
    <property type="component" value="Chromosome X"/>
</dbReference>